<evidence type="ECO:0000256" key="1">
    <source>
        <dbReference type="SAM" id="Phobius"/>
    </source>
</evidence>
<dbReference type="EMBL" id="JACGZW010000007">
    <property type="protein sequence ID" value="MBB1155895.1"/>
    <property type="molecule type" value="Genomic_DNA"/>
</dbReference>
<keyword evidence="1" id="KW-0812">Transmembrane</keyword>
<reference evidence="2 3" key="1">
    <citation type="submission" date="2020-08" db="EMBL/GenBank/DDBJ databases">
        <title>Amycolatopsis sp. nov. DR6-1 isolated from Dendrobium heterocarpum.</title>
        <authorList>
            <person name="Tedsree N."/>
            <person name="Kuncharoen N."/>
            <person name="Likhitwitayawuid K."/>
            <person name="Tanasupawat S."/>
        </authorList>
    </citation>
    <scope>NUCLEOTIDE SEQUENCE [LARGE SCALE GENOMIC DNA]</scope>
    <source>
        <strain evidence="2 3">DR6-1</strain>
    </source>
</reference>
<comment type="caution">
    <text evidence="2">The sequence shown here is derived from an EMBL/GenBank/DDBJ whole genome shotgun (WGS) entry which is preliminary data.</text>
</comment>
<gene>
    <name evidence="2" type="ORF">H4281_22330</name>
</gene>
<keyword evidence="1" id="KW-1133">Transmembrane helix</keyword>
<dbReference type="RefSeq" id="WP_182892873.1">
    <property type="nucleotide sequence ID" value="NZ_JACGZW010000007.1"/>
</dbReference>
<dbReference type="AlphaFoldDB" id="A0A7W3ZC35"/>
<feature type="transmembrane region" description="Helical" evidence="1">
    <location>
        <begin position="40"/>
        <end position="63"/>
    </location>
</feature>
<keyword evidence="3" id="KW-1185">Reference proteome</keyword>
<protein>
    <submittedName>
        <fullName evidence="2">Uncharacterized protein</fullName>
    </submittedName>
</protein>
<accession>A0A7W3ZC35</accession>
<organism evidence="2 3">
    <name type="scientific">Amycolatopsis dendrobii</name>
    <dbReference type="NCBI Taxonomy" id="2760662"/>
    <lineage>
        <taxon>Bacteria</taxon>
        <taxon>Bacillati</taxon>
        <taxon>Actinomycetota</taxon>
        <taxon>Actinomycetes</taxon>
        <taxon>Pseudonocardiales</taxon>
        <taxon>Pseudonocardiaceae</taxon>
        <taxon>Amycolatopsis</taxon>
    </lineage>
</organism>
<feature type="transmembrane region" description="Helical" evidence="1">
    <location>
        <begin position="12"/>
        <end position="34"/>
    </location>
</feature>
<dbReference type="Proteomes" id="UP000526734">
    <property type="component" value="Unassembled WGS sequence"/>
</dbReference>
<keyword evidence="1" id="KW-0472">Membrane</keyword>
<proteinExistence type="predicted"/>
<sequence length="72" mass="7581">MASTAFQLVMKADLAPWPTVAVMLALVSYSWVGLPKASNAGFAATVEQSVLVAGVLVLVIAACSRRRTRQCS</sequence>
<evidence type="ECO:0000313" key="3">
    <source>
        <dbReference type="Proteomes" id="UP000526734"/>
    </source>
</evidence>
<evidence type="ECO:0000313" key="2">
    <source>
        <dbReference type="EMBL" id="MBB1155895.1"/>
    </source>
</evidence>
<name>A0A7W3ZC35_9PSEU</name>